<dbReference type="PANTHER" id="PTHR33824">
    <property type="entry name" value="POLYKETIDE CYCLASE/DEHYDRASE AND LIPID TRANSPORT SUPERFAMILY PROTEIN"/>
    <property type="match status" value="1"/>
</dbReference>
<dbReference type="SUPFAM" id="SSF55961">
    <property type="entry name" value="Bet v1-like"/>
    <property type="match status" value="1"/>
</dbReference>
<dbReference type="Gene3D" id="3.30.530.20">
    <property type="match status" value="1"/>
</dbReference>
<dbReference type="KEGG" id="cfi:Celf_3622"/>
<dbReference type="Pfam" id="PF03364">
    <property type="entry name" value="Polyketide_cyc"/>
    <property type="match status" value="1"/>
</dbReference>
<dbReference type="AlphaFoldDB" id="F4H3R4"/>
<dbReference type="STRING" id="590998.Celf_3622"/>
<evidence type="ECO:0000259" key="1">
    <source>
        <dbReference type="Pfam" id="PF03364"/>
    </source>
</evidence>
<accession>F4H3R4</accession>
<dbReference type="eggNOG" id="COG5637">
    <property type="taxonomic scope" value="Bacteria"/>
</dbReference>
<dbReference type="InterPro" id="IPR005031">
    <property type="entry name" value="COQ10_START"/>
</dbReference>
<organism evidence="2 3">
    <name type="scientific">Cellulomonas fimi (strain ATCC 484 / DSM 20113 / JCM 1341 / CCUG 24087 / LMG 16345 / NBRC 15513 / NCIMB 8980 / NCTC 7547 / NRS-133)</name>
    <dbReference type="NCBI Taxonomy" id="590998"/>
    <lineage>
        <taxon>Bacteria</taxon>
        <taxon>Bacillati</taxon>
        <taxon>Actinomycetota</taxon>
        <taxon>Actinomycetes</taxon>
        <taxon>Micrococcales</taxon>
        <taxon>Cellulomonadaceae</taxon>
        <taxon>Cellulomonas</taxon>
    </lineage>
</organism>
<dbReference type="Proteomes" id="UP000008460">
    <property type="component" value="Chromosome"/>
</dbReference>
<dbReference type="EMBL" id="CP002666">
    <property type="protein sequence ID" value="AEE47730.1"/>
    <property type="molecule type" value="Genomic_DNA"/>
</dbReference>
<dbReference type="PANTHER" id="PTHR33824:SF7">
    <property type="entry name" value="POLYKETIDE CYCLASE_DEHYDRASE AND LIPID TRANSPORT SUPERFAMILY PROTEIN"/>
    <property type="match status" value="1"/>
</dbReference>
<name>F4H3R4_CELFA</name>
<dbReference type="InterPro" id="IPR023393">
    <property type="entry name" value="START-like_dom_sf"/>
</dbReference>
<dbReference type="CDD" id="cd07817">
    <property type="entry name" value="SRPBCC_8"/>
    <property type="match status" value="1"/>
</dbReference>
<protein>
    <submittedName>
        <fullName evidence="2">Cyclase/dehydrase</fullName>
    </submittedName>
</protein>
<evidence type="ECO:0000313" key="3">
    <source>
        <dbReference type="Proteomes" id="UP000008460"/>
    </source>
</evidence>
<keyword evidence="3" id="KW-1185">Reference proteome</keyword>
<evidence type="ECO:0000313" key="2">
    <source>
        <dbReference type="EMBL" id="AEE47730.1"/>
    </source>
</evidence>
<dbReference type="InterPro" id="IPR047137">
    <property type="entry name" value="ORF3"/>
</dbReference>
<reference evidence="2 3" key="1">
    <citation type="submission" date="2011-04" db="EMBL/GenBank/DDBJ databases">
        <title>Complete sequence of Cellulomonas fimi ATCC 484.</title>
        <authorList>
            <consortium name="US DOE Joint Genome Institute"/>
            <person name="Lucas S."/>
            <person name="Han J."/>
            <person name="Lapidus A."/>
            <person name="Cheng J.-F."/>
            <person name="Goodwin L."/>
            <person name="Pitluck S."/>
            <person name="Peters L."/>
            <person name="Chertkov O."/>
            <person name="Detter J.C."/>
            <person name="Han C."/>
            <person name="Tapia R."/>
            <person name="Land M."/>
            <person name="Hauser L."/>
            <person name="Kyrpides N."/>
            <person name="Ivanova N."/>
            <person name="Ovchinnikova G."/>
            <person name="Pagani I."/>
            <person name="Mead D."/>
            <person name="Brumm P."/>
            <person name="Woyke T."/>
        </authorList>
    </citation>
    <scope>NUCLEOTIDE SEQUENCE [LARGE SCALE GENOMIC DNA]</scope>
    <source>
        <strain evidence="3">ATCC 484 / DSM 20113 / JCM 1341 / NBRC 15513 / NCIMB 8980 / NCTC 7547</strain>
    </source>
</reference>
<dbReference type="HOGENOM" id="CLU_079860_3_1_11"/>
<gene>
    <name evidence="2" type="ordered locus">Celf_3622</name>
</gene>
<proteinExistence type="predicted"/>
<dbReference type="RefSeq" id="WP_013772753.1">
    <property type="nucleotide sequence ID" value="NC_015514.1"/>
</dbReference>
<feature type="domain" description="Coenzyme Q-binding protein COQ10 START" evidence="1">
    <location>
        <begin position="10"/>
        <end position="128"/>
    </location>
</feature>
<sequence>MATIEQTVEVDVPIRTVYDQWTQFEDFPRFMGGVERITQTDDRHTHWTTSVGGVHREFDAEIVDQHPDDRVSWRSVDGTTHAGVVTFDKLAENRTRVTARIDWQPEGVVEKVGAAVGMDDRQVKADLERFREFIETRGTETGAWRGDL</sequence>